<comment type="subcellular location">
    <subcellularLocation>
        <location evidence="4">Mitochondrion</location>
    </subcellularLocation>
</comment>
<dbReference type="FunFam" id="3.40.50.11980:FF:000003">
    <property type="entry name" value="Mitochondrial ribonuclease P catalytic subunit"/>
    <property type="match status" value="1"/>
</dbReference>
<comment type="similarity">
    <text evidence="5">Belongs to the PPR family. P subfamily.</text>
</comment>
<dbReference type="GO" id="GO:0005759">
    <property type="term" value="C:mitochondrial matrix"/>
    <property type="evidence" value="ECO:0007669"/>
    <property type="project" value="UniProtKB-ARBA"/>
</dbReference>
<dbReference type="Proteomes" id="UP000515165">
    <property type="component" value="Chromosome 6"/>
</dbReference>
<keyword evidence="9" id="KW-0479">Metal-binding</keyword>
<keyword evidence="7" id="KW-0819">tRNA processing</keyword>
<keyword evidence="10" id="KW-0378">Hydrolase</keyword>
<feature type="region of interest" description="Disordered" evidence="19">
    <location>
        <begin position="98"/>
        <end position="117"/>
    </location>
</feature>
<dbReference type="PANTHER" id="PTHR13547">
    <property type="match status" value="1"/>
</dbReference>
<evidence type="ECO:0000256" key="14">
    <source>
        <dbReference type="ARBA" id="ARBA00023128"/>
    </source>
</evidence>
<keyword evidence="12" id="KW-0460">Magnesium</keyword>
<comment type="cofactor">
    <cofactor evidence="2">
        <name>Mn(2+)</name>
        <dbReference type="ChEBI" id="CHEBI:29035"/>
    </cofactor>
</comment>
<dbReference type="CDD" id="cd18718">
    <property type="entry name" value="PIN_PRORP"/>
    <property type="match status" value="1"/>
</dbReference>
<proteinExistence type="inferred from homology"/>
<dbReference type="GeneID" id="113909513"/>
<evidence type="ECO:0000313" key="22">
    <source>
        <dbReference type="RefSeq" id="XP_027426583.1"/>
    </source>
</evidence>
<comment type="subunit">
    <text evidence="18">Catalytic component of mitochondrial ribonuclease P, a complex composed of TRMT10C/MRPP1, HSD17B10/MRPP2 and PRORP/MRPP3.</text>
</comment>
<dbReference type="GO" id="GO:0046872">
    <property type="term" value="F:metal ion binding"/>
    <property type="evidence" value="ECO:0007669"/>
    <property type="project" value="UniProtKB-KW"/>
</dbReference>
<dbReference type="CTD" id="9692"/>
<keyword evidence="14" id="KW-0496">Mitochondrion</keyword>
<evidence type="ECO:0000256" key="1">
    <source>
        <dbReference type="ARBA" id="ARBA00000928"/>
    </source>
</evidence>
<feature type="compositionally biased region" description="Basic and acidic residues" evidence="19">
    <location>
        <begin position="98"/>
        <end position="109"/>
    </location>
</feature>
<evidence type="ECO:0000256" key="5">
    <source>
        <dbReference type="ARBA" id="ARBA00007626"/>
    </source>
</evidence>
<evidence type="ECO:0000256" key="3">
    <source>
        <dbReference type="ARBA" id="ARBA00001946"/>
    </source>
</evidence>
<protein>
    <recommendedName>
        <fullName evidence="16">Mitochondrial ribonuclease P catalytic subunit</fullName>
        <ecNumber evidence="6">3.1.26.5</ecNumber>
    </recommendedName>
    <alternativeName>
        <fullName evidence="17">Mitochondrial ribonuclease P protein 3</fullName>
    </alternativeName>
</protein>
<evidence type="ECO:0000256" key="13">
    <source>
        <dbReference type="ARBA" id="ARBA00022946"/>
    </source>
</evidence>
<dbReference type="KEGG" id="zca:113909513"/>
<dbReference type="InterPro" id="IPR011990">
    <property type="entry name" value="TPR-like_helical_dom_sf"/>
</dbReference>
<evidence type="ECO:0000256" key="18">
    <source>
        <dbReference type="ARBA" id="ARBA00064512"/>
    </source>
</evidence>
<evidence type="ECO:0000256" key="11">
    <source>
        <dbReference type="ARBA" id="ARBA00022833"/>
    </source>
</evidence>
<dbReference type="FunFam" id="1.25.40.10:FF:000276">
    <property type="entry name" value="Mitochondrial ribonuclease P catalytic subunit"/>
    <property type="match status" value="1"/>
</dbReference>
<keyword evidence="21" id="KW-1185">Reference proteome</keyword>
<dbReference type="PANTHER" id="PTHR13547:SF1">
    <property type="entry name" value="MITOCHONDRIAL RIBONUCLEASE P CATALYTIC SUBUNIT"/>
    <property type="match status" value="1"/>
</dbReference>
<evidence type="ECO:0000313" key="21">
    <source>
        <dbReference type="Proteomes" id="UP000515165"/>
    </source>
</evidence>
<dbReference type="Gene3D" id="1.25.40.10">
    <property type="entry name" value="Tetratricopeptide repeat domain"/>
    <property type="match status" value="1"/>
</dbReference>
<feature type="domain" description="PRORP" evidence="20">
    <location>
        <begin position="344"/>
        <end position="580"/>
    </location>
</feature>
<dbReference type="InterPro" id="IPR033495">
    <property type="entry name" value="MRPP3_PIN_dom"/>
</dbReference>
<evidence type="ECO:0000256" key="4">
    <source>
        <dbReference type="ARBA" id="ARBA00004173"/>
    </source>
</evidence>
<keyword evidence="11" id="KW-0862">Zinc</keyword>
<dbReference type="AlphaFoldDB" id="A0A6J2B9S0"/>
<keyword evidence="13" id="KW-0809">Transit peptide</keyword>
<dbReference type="InterPro" id="IPR031595">
    <property type="entry name" value="PRORP_C"/>
</dbReference>
<comment type="cofactor">
    <cofactor evidence="3">
        <name>Mg(2+)</name>
        <dbReference type="ChEBI" id="CHEBI:18420"/>
    </cofactor>
</comment>
<dbReference type="Gene3D" id="3.40.50.11980">
    <property type="match status" value="1"/>
</dbReference>
<name>A0A6J2B9S0_ZALCA</name>
<evidence type="ECO:0000256" key="8">
    <source>
        <dbReference type="ARBA" id="ARBA00022722"/>
    </source>
</evidence>
<evidence type="ECO:0000256" key="6">
    <source>
        <dbReference type="ARBA" id="ARBA00012179"/>
    </source>
</evidence>
<evidence type="ECO:0000256" key="16">
    <source>
        <dbReference type="ARBA" id="ARBA00044536"/>
    </source>
</evidence>
<comment type="catalytic activity">
    <reaction evidence="1">
        <text>Endonucleolytic cleavage of RNA, removing 5'-extranucleotides from tRNA precursor.</text>
        <dbReference type="EC" id="3.1.26.5"/>
    </reaction>
</comment>
<dbReference type="EC" id="3.1.26.5" evidence="6"/>
<evidence type="ECO:0000256" key="12">
    <source>
        <dbReference type="ARBA" id="ARBA00022842"/>
    </source>
</evidence>
<evidence type="ECO:0000256" key="2">
    <source>
        <dbReference type="ARBA" id="ARBA00001936"/>
    </source>
</evidence>
<keyword evidence="8" id="KW-0540">Nuclease</keyword>
<evidence type="ECO:0000256" key="17">
    <source>
        <dbReference type="ARBA" id="ARBA00044559"/>
    </source>
</evidence>
<dbReference type="GO" id="GO:0097745">
    <property type="term" value="P:mitochondrial tRNA 5'-end processing"/>
    <property type="evidence" value="ECO:0007669"/>
    <property type="project" value="TreeGrafter"/>
</dbReference>
<dbReference type="RefSeq" id="XP_027426583.1">
    <property type="nucleotide sequence ID" value="XM_027570782.2"/>
</dbReference>
<evidence type="ECO:0000256" key="7">
    <source>
        <dbReference type="ARBA" id="ARBA00022694"/>
    </source>
</evidence>
<evidence type="ECO:0000256" key="10">
    <source>
        <dbReference type="ARBA" id="ARBA00022801"/>
    </source>
</evidence>
<gene>
    <name evidence="22" type="primary">PRORP</name>
</gene>
<evidence type="ECO:0000256" key="15">
    <source>
        <dbReference type="ARBA" id="ARBA00023211"/>
    </source>
</evidence>
<evidence type="ECO:0000256" key="9">
    <source>
        <dbReference type="ARBA" id="ARBA00022723"/>
    </source>
</evidence>
<reference evidence="22" key="1">
    <citation type="submission" date="2025-08" db="UniProtKB">
        <authorList>
            <consortium name="RefSeq"/>
        </authorList>
    </citation>
    <scope>IDENTIFICATION</scope>
    <source>
        <tissue evidence="22">Blood</tissue>
    </source>
</reference>
<dbReference type="GO" id="GO:0001682">
    <property type="term" value="P:tRNA 5'-leader removal"/>
    <property type="evidence" value="ECO:0007669"/>
    <property type="project" value="TreeGrafter"/>
</dbReference>
<evidence type="ECO:0000256" key="19">
    <source>
        <dbReference type="SAM" id="MobiDB-lite"/>
    </source>
</evidence>
<dbReference type="OrthoDB" id="46913at2759"/>
<organism evidence="21 22">
    <name type="scientific">Zalophus californianus</name>
    <name type="common">California sealion</name>
    <dbReference type="NCBI Taxonomy" id="9704"/>
    <lineage>
        <taxon>Eukaryota</taxon>
        <taxon>Metazoa</taxon>
        <taxon>Chordata</taxon>
        <taxon>Craniata</taxon>
        <taxon>Vertebrata</taxon>
        <taxon>Euteleostomi</taxon>
        <taxon>Mammalia</taxon>
        <taxon>Eutheria</taxon>
        <taxon>Laurasiatheria</taxon>
        <taxon>Carnivora</taxon>
        <taxon>Caniformia</taxon>
        <taxon>Pinnipedia</taxon>
        <taxon>Otariidae</taxon>
        <taxon>Zalophus</taxon>
    </lineage>
</organism>
<keyword evidence="15" id="KW-0464">Manganese</keyword>
<dbReference type="GO" id="GO:0030678">
    <property type="term" value="C:mitochondrial ribonuclease P complex"/>
    <property type="evidence" value="ECO:0007669"/>
    <property type="project" value="TreeGrafter"/>
</dbReference>
<dbReference type="GO" id="GO:0004526">
    <property type="term" value="F:ribonuclease P activity"/>
    <property type="evidence" value="ECO:0007669"/>
    <property type="project" value="UniProtKB-EC"/>
</dbReference>
<dbReference type="Pfam" id="PF16953">
    <property type="entry name" value="PRORP"/>
    <property type="match status" value="1"/>
</dbReference>
<evidence type="ECO:0000259" key="20">
    <source>
        <dbReference type="Pfam" id="PF16953"/>
    </source>
</evidence>
<sequence>MMLAFCFTGVRSFPKLWKSNPYLGLSPGHSYLSLFLKDCYGIRNQQKWFSVKTVSAQNTKAVNLLTAKARYLRKRGEGSNMQVSSESHLFAAGAAKKRSEMNPHKEDHALPPVRNSIQLPTKPLNSEEWDKLKEDFKGKAKFESWIISQMAHSHSSVDVAKSLLAWVAAKNNGIIGYDLLVRYLYLCVFHKQTSEVIDVYEIMKARYKRLESEGYTLLIQGLVHSDRWKEALLLLEDVKKVMIASRKNYNDCIEGALLHQDVNLAWNLYQELLGHDLIPMMKTLKAFFDFGKNIKDDQYSNKLLDILLYLRNNQLYPEESFAQSIKTWFESVPGEQWKGQFTTVEESGQCLGCAKTMESIHLSPEEYEFLKGKIMRDVIDGGDQYKKTTPQELERFQNFVKCCPPFDIVIDGLNVAKTFPKARESQVLLDVVSQLAKQNVQLLVLGRKHMLTQHSRWRKDEMKKVQKQARCFFADNISEDDPFLLYATLHSGNHCKFITKDLMRDHKACLRDAKTQRLFFKWQQGHQLAIVNRVAGSKITFQHIPCYDTVVQTTGDSWHIPYDENTVERYSYEVPTKWLCLQRKT</sequence>
<accession>A0A6J2B9S0</accession>